<dbReference type="EMBL" id="KB097143">
    <property type="protein sequence ID" value="ESN99163.1"/>
    <property type="molecule type" value="Genomic_DNA"/>
</dbReference>
<evidence type="ECO:0000313" key="2">
    <source>
        <dbReference type="EMBL" id="ESN99163.1"/>
    </source>
</evidence>
<feature type="region of interest" description="Disordered" evidence="1">
    <location>
        <begin position="947"/>
        <end position="977"/>
    </location>
</feature>
<reference evidence="2 4" key="2">
    <citation type="journal article" date="2013" name="Nature">
        <title>Insights into bilaterian evolution from three spiralian genomes.</title>
        <authorList>
            <person name="Simakov O."/>
            <person name="Marletaz F."/>
            <person name="Cho S.J."/>
            <person name="Edsinger-Gonzales E."/>
            <person name="Havlak P."/>
            <person name="Hellsten U."/>
            <person name="Kuo D.H."/>
            <person name="Larsson T."/>
            <person name="Lv J."/>
            <person name="Arendt D."/>
            <person name="Savage R."/>
            <person name="Osoegawa K."/>
            <person name="de Jong P."/>
            <person name="Grimwood J."/>
            <person name="Chapman J.A."/>
            <person name="Shapiro H."/>
            <person name="Aerts A."/>
            <person name="Otillar R.P."/>
            <person name="Terry A.Y."/>
            <person name="Boore J.L."/>
            <person name="Grigoriev I.V."/>
            <person name="Lindberg D.R."/>
            <person name="Seaver E.C."/>
            <person name="Weisblat D.A."/>
            <person name="Putnam N.H."/>
            <person name="Rokhsar D.S."/>
        </authorList>
    </citation>
    <scope>NUCLEOTIDE SEQUENCE</scope>
</reference>
<proteinExistence type="predicted"/>
<dbReference type="RefSeq" id="XP_009023049.1">
    <property type="nucleotide sequence ID" value="XM_009024801.1"/>
</dbReference>
<reference evidence="4" key="1">
    <citation type="submission" date="2012-12" db="EMBL/GenBank/DDBJ databases">
        <authorList>
            <person name="Hellsten U."/>
            <person name="Grimwood J."/>
            <person name="Chapman J.A."/>
            <person name="Shapiro H."/>
            <person name="Aerts A."/>
            <person name="Otillar R.P."/>
            <person name="Terry A.Y."/>
            <person name="Boore J.L."/>
            <person name="Simakov O."/>
            <person name="Marletaz F."/>
            <person name="Cho S.-J."/>
            <person name="Edsinger-Gonzales E."/>
            <person name="Havlak P."/>
            <person name="Kuo D.-H."/>
            <person name="Larsson T."/>
            <person name="Lv J."/>
            <person name="Arendt D."/>
            <person name="Savage R."/>
            <person name="Osoegawa K."/>
            <person name="de Jong P."/>
            <person name="Lindberg D.R."/>
            <person name="Seaver E.C."/>
            <person name="Weisblat D.A."/>
            <person name="Putnam N.H."/>
            <person name="Grigoriev I.V."/>
            <person name="Rokhsar D.S."/>
        </authorList>
    </citation>
    <scope>NUCLEOTIDE SEQUENCE</scope>
</reference>
<accession>T1FQK3</accession>
<dbReference type="EMBL" id="AMQM01001133">
    <property type="status" value="NOT_ANNOTATED_CDS"/>
    <property type="molecule type" value="Genomic_DNA"/>
</dbReference>
<sequence>MCENLLAGNAKTSSGSCSSVQLKLGSSIFEERVNGVKRKAGMLQHRWEAVYISCLEWQLRIEGNLRICKRLNRYIGFGKYIIRDAPDSDRRLNLALNPATKSGRGRIRPDLKKCRILAGAGAGAELRCIPNCYRYLWFNLAEYHADDSDDATDDTTDGNLDTFGSNNCLSMIEEEKDQDLQSDAADVNGVVADVLKKMKRHQLTHDGDVGYSSDGLQSPIDLRLHTSGLVRSSFDEGNRNVSKMKTNECNMGSDMSDSSGVGISATTGSCMSRSEAATNSDQLISGSVGSSGDSIGILVNKVFTNYDSSVPATEDEFSNDEVKNVVTSNDYSTIYSKSMDMLTCYEERNLKNLVRDGSVSDGEVLKSTDSNITKFHIPDTLTRWNKHKTRLHLNEESPGDASFESPSDKISLRKYKQKQAVFASPIKLARKRALNNNDNLSLSDGQLARKFKSEKSYHKIRKIMSFEGLNLNLRHYDVDENEEDEQLVVDLQQRTNNVQGSDQRVPDDELMSNTADEISSLQSEFELTDVEVEDTSFKSNVDIWLKDNIFDRYYYKVNKHSSTPKSHQSRIASRQLPFCDYLTESDSEAEEFKATLEDHNRAFTYTQQVVQDIADTWAANPQQTPDPNKLMEPLATCETSLMCLQDLKAALTRSNSACFFYEQQIKIVEGMLKKWSDLKMYICQRQQHACSLIYSETLKLEKDLSRSMLLLQMFDTKECAIMTEGLADGGDHGDDDEEDDDESGTALQILVETIKAYKAEKDHLFALKERFGQLLKRNCQPVSNKLCEKNYCDEGNVFEKIGKLNNICEISLEKATRTVMSLLSAVEPCNKFIELKRLITTSLDQSQQCLQSVDYENSGPALVQLLSSEMKGGWIDLRVKVSEMYQLNTSICQHVPMKKILKLIKSDLEKIDGRYKELQLQSSSVIEKLISNKCSSLGASVLSDNVNQQQHGPSIDESLVKERASDPNSTDRQTGVPTAVCSTPIQEGNSGVVKVMRNILKVGVPLSAAVLFLGWMYTYSSSGPCNSDCCLTSQQRVFNLFNWKWTMELSN</sequence>
<organism evidence="3 4">
    <name type="scientific">Helobdella robusta</name>
    <name type="common">Californian leech</name>
    <dbReference type="NCBI Taxonomy" id="6412"/>
    <lineage>
        <taxon>Eukaryota</taxon>
        <taxon>Metazoa</taxon>
        <taxon>Spiralia</taxon>
        <taxon>Lophotrochozoa</taxon>
        <taxon>Annelida</taxon>
        <taxon>Clitellata</taxon>
        <taxon>Hirudinea</taxon>
        <taxon>Rhynchobdellida</taxon>
        <taxon>Glossiphoniidae</taxon>
        <taxon>Helobdella</taxon>
    </lineage>
</organism>
<dbReference type="Proteomes" id="UP000015101">
    <property type="component" value="Unassembled WGS sequence"/>
</dbReference>
<dbReference type="CTD" id="20211100"/>
<protein>
    <recommendedName>
        <fullName evidence="5">KASH domain-containing protein</fullName>
    </recommendedName>
</protein>
<evidence type="ECO:0000256" key="1">
    <source>
        <dbReference type="SAM" id="MobiDB-lite"/>
    </source>
</evidence>
<feature type="compositionally biased region" description="Polar residues" evidence="1">
    <location>
        <begin position="966"/>
        <end position="977"/>
    </location>
</feature>
<reference evidence="3" key="3">
    <citation type="submission" date="2015-06" db="UniProtKB">
        <authorList>
            <consortium name="EnsemblMetazoa"/>
        </authorList>
    </citation>
    <scope>IDENTIFICATION</scope>
</reference>
<dbReference type="KEGG" id="hro:HELRODRAFT_189014"/>
<evidence type="ECO:0000313" key="4">
    <source>
        <dbReference type="Proteomes" id="UP000015101"/>
    </source>
</evidence>
<dbReference type="AlphaFoldDB" id="T1FQK3"/>
<evidence type="ECO:0008006" key="5">
    <source>
        <dbReference type="Google" id="ProtNLM"/>
    </source>
</evidence>
<dbReference type="GeneID" id="20211100"/>
<dbReference type="EnsemblMetazoa" id="HelroT189014">
    <property type="protein sequence ID" value="HelroP189014"/>
    <property type="gene ID" value="HelroG189014"/>
</dbReference>
<dbReference type="InParanoid" id="T1FQK3"/>
<name>T1FQK3_HELRO</name>
<gene>
    <name evidence="3" type="primary">20211100</name>
    <name evidence="2" type="ORF">HELRODRAFT_189014</name>
</gene>
<keyword evidence="4" id="KW-1185">Reference proteome</keyword>
<evidence type="ECO:0000313" key="3">
    <source>
        <dbReference type="EnsemblMetazoa" id="HelroP189014"/>
    </source>
</evidence>
<dbReference type="HOGENOM" id="CLU_290892_0_0_1"/>